<dbReference type="OrthoDB" id="3269726at2759"/>
<comment type="caution">
    <text evidence="2">The sequence shown here is derived from an EMBL/GenBank/DDBJ whole genome shotgun (WGS) entry which is preliminary data.</text>
</comment>
<accession>A0A8H7HXV3</accession>
<evidence type="ECO:0000313" key="3">
    <source>
        <dbReference type="Proteomes" id="UP000602905"/>
    </source>
</evidence>
<organism evidence="2 3">
    <name type="scientific">Rhizoctonia solani</name>
    <dbReference type="NCBI Taxonomy" id="456999"/>
    <lineage>
        <taxon>Eukaryota</taxon>
        <taxon>Fungi</taxon>
        <taxon>Dikarya</taxon>
        <taxon>Basidiomycota</taxon>
        <taxon>Agaricomycotina</taxon>
        <taxon>Agaricomycetes</taxon>
        <taxon>Cantharellales</taxon>
        <taxon>Ceratobasidiaceae</taxon>
        <taxon>Rhizoctonia</taxon>
    </lineage>
</organism>
<dbReference type="Proteomes" id="UP000602905">
    <property type="component" value="Unassembled WGS sequence"/>
</dbReference>
<reference evidence="2" key="1">
    <citation type="submission" date="2020-09" db="EMBL/GenBank/DDBJ databases">
        <title>Comparative genome analyses of four rice-infecting Rhizoctonia solani isolates reveal extensive enrichment of homogalacturonan modification genes.</title>
        <authorList>
            <person name="Lee D.-Y."/>
            <person name="Jeon J."/>
            <person name="Kim K.-T."/>
            <person name="Cheong K."/>
            <person name="Song H."/>
            <person name="Choi G."/>
            <person name="Ko J."/>
            <person name="Opiyo S.O."/>
            <person name="Zuo S."/>
            <person name="Madhav S."/>
            <person name="Lee Y.-H."/>
            <person name="Wang G.-L."/>
        </authorList>
    </citation>
    <scope>NUCLEOTIDE SEQUENCE</scope>
    <source>
        <strain evidence="2">AG1-IA WGL</strain>
    </source>
</reference>
<protein>
    <submittedName>
        <fullName evidence="2">Uncharacterized protein</fullName>
    </submittedName>
</protein>
<evidence type="ECO:0000256" key="1">
    <source>
        <dbReference type="SAM" id="MobiDB-lite"/>
    </source>
</evidence>
<proteinExistence type="predicted"/>
<evidence type="ECO:0000313" key="2">
    <source>
        <dbReference type="EMBL" id="KAF8712362.1"/>
    </source>
</evidence>
<sequence>MPPNHPIVFSSSLASKQSRVSMDFTNTWGEGGMFEWYGRRRLKSEKSILINRMQIRIDNGKPPHRFVLVFMDDDSIVRFDRRPETSKFGALISEALGATECRKAGDDFCLLISDDLSKITQTTYCEIEVDLKDAEKRDLLLVLSAAFAIANDEVTNKYNLATYNCYFFSWTIVMVVVRHAKPFVLPPLQKVVNILDEPIEGLASSLTKKIVEALLELVLDTITTFRRETGRSLNSGLSKRELMVWGLPTNTVRVMLKGCLKMRLNLGLENRLKEVVHDQLRQNVGPSLEKILVNQQLIADSVHEKLWVDQLMGAFNKPVRKQLLEIVWKVLLEALATGYADMHASTKNIFDHITTDSRIDPFYRLKYRILGENVVQFAHVWNEALNDAIPAASSILSEENNVNGVDDSDPPNPIPPLDSPEGYDEEKMHRDMFNRAFRAAERAALNAAKRVVEETTSSAKNPKRDDMWEVVWSKWDVVWEHARTRTEDKVIKLIKDTMTEIVELLVKNVISAIGNDEAQPVNVTARYEVSKH</sequence>
<gene>
    <name evidence="2" type="ORF">RHS03_01236</name>
</gene>
<feature type="non-terminal residue" evidence="2">
    <location>
        <position position="1"/>
    </location>
</feature>
<dbReference type="AlphaFoldDB" id="A0A8H7HXV3"/>
<dbReference type="EMBL" id="JACYCD010000044">
    <property type="protein sequence ID" value="KAF8712362.1"/>
    <property type="molecule type" value="Genomic_DNA"/>
</dbReference>
<feature type="region of interest" description="Disordered" evidence="1">
    <location>
        <begin position="400"/>
        <end position="422"/>
    </location>
</feature>
<name>A0A8H7HXV3_9AGAM</name>